<evidence type="ECO:0000313" key="3">
    <source>
        <dbReference type="Proteomes" id="UP001497472"/>
    </source>
</evidence>
<keyword evidence="3" id="KW-1185">Reference proteome</keyword>
<reference evidence="2 3" key="1">
    <citation type="submission" date="2023-11" db="EMBL/GenBank/DDBJ databases">
        <authorList>
            <person name="Okamura Y."/>
        </authorList>
    </citation>
    <scope>NUCLEOTIDE SEQUENCE [LARGE SCALE GENOMIC DNA]</scope>
</reference>
<gene>
    <name evidence="2" type="ORF">LNINA_LOCUS1952</name>
</gene>
<evidence type="ECO:0000256" key="1">
    <source>
        <dbReference type="SAM" id="MobiDB-lite"/>
    </source>
</evidence>
<comment type="caution">
    <text evidence="2">The sequence shown here is derived from an EMBL/GenBank/DDBJ whole genome shotgun (WGS) entry which is preliminary data.</text>
</comment>
<dbReference type="AlphaFoldDB" id="A0AAV1J0X5"/>
<protein>
    <submittedName>
        <fullName evidence="2">Uncharacterized protein</fullName>
    </submittedName>
</protein>
<organism evidence="2 3">
    <name type="scientific">Leptosia nina</name>
    <dbReference type="NCBI Taxonomy" id="320188"/>
    <lineage>
        <taxon>Eukaryota</taxon>
        <taxon>Metazoa</taxon>
        <taxon>Ecdysozoa</taxon>
        <taxon>Arthropoda</taxon>
        <taxon>Hexapoda</taxon>
        <taxon>Insecta</taxon>
        <taxon>Pterygota</taxon>
        <taxon>Neoptera</taxon>
        <taxon>Endopterygota</taxon>
        <taxon>Lepidoptera</taxon>
        <taxon>Glossata</taxon>
        <taxon>Ditrysia</taxon>
        <taxon>Papilionoidea</taxon>
        <taxon>Pieridae</taxon>
        <taxon>Pierinae</taxon>
        <taxon>Leptosia</taxon>
    </lineage>
</organism>
<sequence>MSVQRTPPRGNSITCSESTGGSVPNLCTYKNDELRYNVNIRKRKDRTEEYDYKQDFSDFKTDIMKLFEDFGKMQCENMTLISSKISDIRTEIKNIKVLSCGGTV</sequence>
<evidence type="ECO:0000313" key="2">
    <source>
        <dbReference type="EMBL" id="CAK1542015.1"/>
    </source>
</evidence>
<name>A0AAV1J0X5_9NEOP</name>
<dbReference type="Proteomes" id="UP001497472">
    <property type="component" value="Unassembled WGS sequence"/>
</dbReference>
<proteinExistence type="predicted"/>
<dbReference type="EMBL" id="CAVLEF010000003">
    <property type="protein sequence ID" value="CAK1542015.1"/>
    <property type="molecule type" value="Genomic_DNA"/>
</dbReference>
<accession>A0AAV1J0X5</accession>
<feature type="region of interest" description="Disordered" evidence="1">
    <location>
        <begin position="1"/>
        <end position="20"/>
    </location>
</feature>